<name>A0A6L2NW30_TANCI</name>
<reference evidence="2" key="1">
    <citation type="journal article" date="2019" name="Sci. Rep.">
        <title>Draft genome of Tanacetum cinerariifolium, the natural source of mosquito coil.</title>
        <authorList>
            <person name="Yamashiro T."/>
            <person name="Shiraishi A."/>
            <person name="Satake H."/>
            <person name="Nakayama K."/>
        </authorList>
    </citation>
    <scope>NUCLEOTIDE SEQUENCE</scope>
</reference>
<dbReference type="EMBL" id="BKCJ010010048">
    <property type="protein sequence ID" value="GEU89837.1"/>
    <property type="molecule type" value="Genomic_DNA"/>
</dbReference>
<evidence type="ECO:0000256" key="1">
    <source>
        <dbReference type="SAM" id="Coils"/>
    </source>
</evidence>
<evidence type="ECO:0000313" key="2">
    <source>
        <dbReference type="EMBL" id="GEU89837.1"/>
    </source>
</evidence>
<sequence length="430" mass="49327">MSTIAEFMIVADVDNHPPMLDKPQYESWKSHMELYIQEDGNVRLKTHEELYDKEKVQADCDLKAAKIVLQGLPPDVYSLINHHKVAKDVWDRVKLLMQGTSLSKQERECKLYDEFDKFSHVKGIDVPTFLHGDDPIACINKAIAFLSAVFSPRYPLTNNQLRSSSNLKNQATVQDGRVNVHQVKGTQDKEQLAFLADPGVADDQVAQTIIHNAAFQTDNLDAYDFNCDDISSAKAILMANLSSCDSDFLSEDKANNESKIVNESLTAKLERYKERVKINKQRFNFDLSSCEKFIDSKMDDMIRMRNTKFAAFEMEIKLTLSKHELSTKKKFWLQSFDKNSKEPSTSDTPVKIKVPGKLPKKQFLIENNRLLDKIISQEIVLNTSVIICVFEKKNEDTVDNVDTCNKCMELEAELFDPAFLIYIIYEYKYE</sequence>
<organism evidence="2">
    <name type="scientific">Tanacetum cinerariifolium</name>
    <name type="common">Dalmatian daisy</name>
    <name type="synonym">Chrysanthemum cinerariifolium</name>
    <dbReference type="NCBI Taxonomy" id="118510"/>
    <lineage>
        <taxon>Eukaryota</taxon>
        <taxon>Viridiplantae</taxon>
        <taxon>Streptophyta</taxon>
        <taxon>Embryophyta</taxon>
        <taxon>Tracheophyta</taxon>
        <taxon>Spermatophyta</taxon>
        <taxon>Magnoliopsida</taxon>
        <taxon>eudicotyledons</taxon>
        <taxon>Gunneridae</taxon>
        <taxon>Pentapetalae</taxon>
        <taxon>asterids</taxon>
        <taxon>campanulids</taxon>
        <taxon>Asterales</taxon>
        <taxon>Asteraceae</taxon>
        <taxon>Asteroideae</taxon>
        <taxon>Anthemideae</taxon>
        <taxon>Anthemidinae</taxon>
        <taxon>Tanacetum</taxon>
    </lineage>
</organism>
<accession>A0A6L2NW30</accession>
<gene>
    <name evidence="2" type="ORF">Tci_061815</name>
</gene>
<keyword evidence="1" id="KW-0175">Coiled coil</keyword>
<comment type="caution">
    <text evidence="2">The sequence shown here is derived from an EMBL/GenBank/DDBJ whole genome shotgun (WGS) entry which is preliminary data.</text>
</comment>
<evidence type="ECO:0008006" key="3">
    <source>
        <dbReference type="Google" id="ProtNLM"/>
    </source>
</evidence>
<dbReference type="AlphaFoldDB" id="A0A6L2NW30"/>
<proteinExistence type="predicted"/>
<protein>
    <recommendedName>
        <fullName evidence="3">Integrase, catalytic region, zinc finger, CCHC-type, peptidase aspartic, catalytic</fullName>
    </recommendedName>
</protein>
<feature type="coiled-coil region" evidence="1">
    <location>
        <begin position="255"/>
        <end position="282"/>
    </location>
</feature>